<dbReference type="InterPro" id="IPR015985">
    <property type="entry name" value="TehB-like_dom"/>
</dbReference>
<dbReference type="Proteomes" id="UP000326944">
    <property type="component" value="Chromosome"/>
</dbReference>
<keyword evidence="3" id="KW-1185">Reference proteome</keyword>
<feature type="domain" description="Tellurite resistance methyltransferase TehB-like" evidence="1">
    <location>
        <begin position="32"/>
        <end position="168"/>
    </location>
</feature>
<gene>
    <name evidence="2" type="ORF">FJR48_02295</name>
</gene>
<dbReference type="GO" id="GO:0032259">
    <property type="term" value="P:methylation"/>
    <property type="evidence" value="ECO:0007669"/>
    <property type="project" value="UniProtKB-KW"/>
</dbReference>
<reference evidence="2 3" key="1">
    <citation type="submission" date="2019-09" db="EMBL/GenBank/DDBJ databases">
        <title>Sulfurimonas gotlandica sp. nov., a chemoautotrophic and psychrotolerant epsilonproteobacterium isolated from a pelagic redoxcline, and an emended description of the genus Sulfurimonas.</title>
        <authorList>
            <person name="Wang S."/>
            <person name="Jiang L."/>
            <person name="Shao S."/>
        </authorList>
    </citation>
    <scope>NUCLEOTIDE SEQUENCE [LARGE SCALE GENOMIC DNA]</scope>
    <source>
        <strain evidence="2 3">GYSZ_1</strain>
    </source>
</reference>
<evidence type="ECO:0000259" key="1">
    <source>
        <dbReference type="Pfam" id="PF03848"/>
    </source>
</evidence>
<protein>
    <submittedName>
        <fullName evidence="2">Methyltransferase domain-containing protein</fullName>
    </submittedName>
</protein>
<dbReference type="InterPro" id="IPR029063">
    <property type="entry name" value="SAM-dependent_MTases_sf"/>
</dbReference>
<sequence>MSLKDKAKWDKKYLDTPKLLQKRKPSQKLVKFSNYFNGTQALDFASGNGRNSIYLASLGFNVDAYDISEVALENLSANKIKNITTKQIDLDNFEAQKKYDLIVKCNYLDRTAIKKLSDALNKNGFMIIETYMHHPSNTKPDSNPDFLLQADELKTFFDEGFEVLEYDEFDNEPNELYRMRKQSIVVRKK</sequence>
<dbReference type="SUPFAM" id="SSF53335">
    <property type="entry name" value="S-adenosyl-L-methionine-dependent methyltransferases"/>
    <property type="match status" value="1"/>
</dbReference>
<organism evidence="2 3">
    <name type="scientific">Sulfurimonas lithotrophica</name>
    <dbReference type="NCBI Taxonomy" id="2590022"/>
    <lineage>
        <taxon>Bacteria</taxon>
        <taxon>Pseudomonadati</taxon>
        <taxon>Campylobacterota</taxon>
        <taxon>Epsilonproteobacteria</taxon>
        <taxon>Campylobacterales</taxon>
        <taxon>Sulfurimonadaceae</taxon>
        <taxon>Sulfurimonas</taxon>
    </lineage>
</organism>
<dbReference type="GO" id="GO:0008168">
    <property type="term" value="F:methyltransferase activity"/>
    <property type="evidence" value="ECO:0007669"/>
    <property type="project" value="UniProtKB-KW"/>
</dbReference>
<accession>A0A5P8NZ54</accession>
<dbReference type="Pfam" id="PF03848">
    <property type="entry name" value="TehB"/>
    <property type="match status" value="1"/>
</dbReference>
<keyword evidence="2" id="KW-0808">Transferase</keyword>
<dbReference type="OrthoDB" id="5298787at2"/>
<keyword evidence="2" id="KW-0489">Methyltransferase</keyword>
<name>A0A5P8NZ54_9BACT</name>
<dbReference type="RefSeq" id="WP_152306560.1">
    <property type="nucleotide sequence ID" value="NZ_CP043617.1"/>
</dbReference>
<evidence type="ECO:0000313" key="2">
    <source>
        <dbReference type="EMBL" id="QFR48617.1"/>
    </source>
</evidence>
<dbReference type="CDD" id="cd02440">
    <property type="entry name" value="AdoMet_MTases"/>
    <property type="match status" value="1"/>
</dbReference>
<proteinExistence type="predicted"/>
<dbReference type="Gene3D" id="3.40.50.150">
    <property type="entry name" value="Vaccinia Virus protein VP39"/>
    <property type="match status" value="1"/>
</dbReference>
<dbReference type="KEGG" id="sulg:FJR48_02295"/>
<evidence type="ECO:0000313" key="3">
    <source>
        <dbReference type="Proteomes" id="UP000326944"/>
    </source>
</evidence>
<dbReference type="AlphaFoldDB" id="A0A5P8NZ54"/>
<dbReference type="EMBL" id="CP043617">
    <property type="protein sequence ID" value="QFR48617.1"/>
    <property type="molecule type" value="Genomic_DNA"/>
</dbReference>